<dbReference type="RefSeq" id="XP_008621260.1">
    <property type="nucleotide sequence ID" value="XM_008623038.1"/>
</dbReference>
<sequence length="195" mass="21137">MSLSKFEDALGLYRGGKMSDLPQFKMALEALLYEENADVDMERAEDEKAPYENLCALVLRGEEASGRDHVEKIKEEVALADPVLTDSVDTSALRASTLVHPNEMRAEVSKRITHAQRSCALTWEDVLSHPPSSDEASVTANVDSSGSDNDTVQPCESGGTIEKARGGLDMRPTGVSWAQYLFGAPKDTCDDGNDA</sequence>
<organism evidence="2 3">
    <name type="scientific">Saprolegnia diclina (strain VS20)</name>
    <dbReference type="NCBI Taxonomy" id="1156394"/>
    <lineage>
        <taxon>Eukaryota</taxon>
        <taxon>Sar</taxon>
        <taxon>Stramenopiles</taxon>
        <taxon>Oomycota</taxon>
        <taxon>Saprolegniomycetes</taxon>
        <taxon>Saprolegniales</taxon>
        <taxon>Saprolegniaceae</taxon>
        <taxon>Saprolegnia</taxon>
    </lineage>
</organism>
<dbReference type="RefSeq" id="XP_008621259.1">
    <property type="nucleotide sequence ID" value="XM_008623037.1"/>
</dbReference>
<proteinExistence type="predicted"/>
<evidence type="ECO:0000313" key="2">
    <source>
        <dbReference type="EMBL" id="EQC25322.1"/>
    </source>
</evidence>
<accession>T0R751</accession>
<gene>
    <name evidence="2" type="ORF">SDRG_16817</name>
</gene>
<dbReference type="EMBL" id="JH767285">
    <property type="protein sequence ID" value="EQC25322.1"/>
    <property type="molecule type" value="Genomic_DNA"/>
</dbReference>
<dbReference type="EMBL" id="JH767285">
    <property type="protein sequence ID" value="EQC25321.1"/>
    <property type="molecule type" value="Genomic_DNA"/>
</dbReference>
<dbReference type="Proteomes" id="UP000030762">
    <property type="component" value="Unassembled WGS sequence"/>
</dbReference>
<name>T0R751_SAPDV</name>
<dbReference type="InParanoid" id="T0R751"/>
<feature type="region of interest" description="Disordered" evidence="1">
    <location>
        <begin position="128"/>
        <end position="168"/>
    </location>
</feature>
<protein>
    <submittedName>
        <fullName evidence="2">Uncharacterized protein</fullName>
    </submittedName>
</protein>
<evidence type="ECO:0000313" key="3">
    <source>
        <dbReference type="Proteomes" id="UP000030762"/>
    </source>
</evidence>
<dbReference type="GeneID" id="19957544"/>
<dbReference type="VEuPathDB" id="FungiDB:SDRG_16817"/>
<reference evidence="2 3" key="1">
    <citation type="submission" date="2012-04" db="EMBL/GenBank/DDBJ databases">
        <title>The Genome Sequence of Saprolegnia declina VS20.</title>
        <authorList>
            <consortium name="The Broad Institute Genome Sequencing Platform"/>
            <person name="Russ C."/>
            <person name="Nusbaum C."/>
            <person name="Tyler B."/>
            <person name="van West P."/>
            <person name="Dieguez-Uribeondo J."/>
            <person name="de Bruijn I."/>
            <person name="Tripathy S."/>
            <person name="Jiang R."/>
            <person name="Young S.K."/>
            <person name="Zeng Q."/>
            <person name="Gargeya S."/>
            <person name="Fitzgerald M."/>
            <person name="Haas B."/>
            <person name="Abouelleil A."/>
            <person name="Alvarado L."/>
            <person name="Arachchi H.M."/>
            <person name="Berlin A."/>
            <person name="Chapman S.B."/>
            <person name="Goldberg J."/>
            <person name="Griggs A."/>
            <person name="Gujja S."/>
            <person name="Hansen M."/>
            <person name="Howarth C."/>
            <person name="Imamovic A."/>
            <person name="Larimer J."/>
            <person name="McCowen C."/>
            <person name="Montmayeur A."/>
            <person name="Murphy C."/>
            <person name="Neiman D."/>
            <person name="Pearson M."/>
            <person name="Priest M."/>
            <person name="Roberts A."/>
            <person name="Saif S."/>
            <person name="Shea T."/>
            <person name="Sisk P."/>
            <person name="Sykes S."/>
            <person name="Wortman J."/>
            <person name="Nusbaum C."/>
            <person name="Birren B."/>
        </authorList>
    </citation>
    <scope>NUCLEOTIDE SEQUENCE [LARGE SCALE GENOMIC DNA]</scope>
    <source>
        <strain evidence="2 3">VS20</strain>
    </source>
</reference>
<feature type="compositionally biased region" description="Polar residues" evidence="1">
    <location>
        <begin position="130"/>
        <end position="154"/>
    </location>
</feature>
<keyword evidence="3" id="KW-1185">Reference proteome</keyword>
<evidence type="ECO:0000256" key="1">
    <source>
        <dbReference type="SAM" id="MobiDB-lite"/>
    </source>
</evidence>
<dbReference type="AlphaFoldDB" id="T0R751"/>